<evidence type="ECO:0000313" key="2">
    <source>
        <dbReference type="EMBL" id="KAK9507529.1"/>
    </source>
</evidence>
<sequence length="245" mass="28516">MPPQEESARNNESKIPDNYCQLFCRNWLLTIGIKKGQSWTFLSILVFISLILSIICWTYSLYQTENANEVLHHLSLNLLATGLFCLQATKSNNIFNLAEEADQLFIYEDPILKQIYKSYQQKYFTSFIKKYTDFFVALVFIVWAYIVSVNLKLSLFISLDIPPPFMIPFIKSTIFIILMHINELFFVITAILVDVMVLEVFVTFHLQLLANIKTLNKALKRVGPSSQNISKQIHQFVRHHQLILK</sequence>
<evidence type="ECO:0000313" key="3">
    <source>
        <dbReference type="Proteomes" id="UP001461498"/>
    </source>
</evidence>
<feature type="transmembrane region" description="Helical" evidence="1">
    <location>
        <begin position="39"/>
        <end position="62"/>
    </location>
</feature>
<reference evidence="2 3" key="1">
    <citation type="submission" date="2022-12" db="EMBL/GenBank/DDBJ databases">
        <title>Chromosome-level genome assembly of true bugs.</title>
        <authorList>
            <person name="Ma L."/>
            <person name="Li H."/>
        </authorList>
    </citation>
    <scope>NUCLEOTIDE SEQUENCE [LARGE SCALE GENOMIC DNA]</scope>
    <source>
        <strain evidence="2">Lab_2022b</strain>
    </source>
</reference>
<keyword evidence="1" id="KW-0812">Transmembrane</keyword>
<evidence type="ECO:0000256" key="1">
    <source>
        <dbReference type="SAM" id="Phobius"/>
    </source>
</evidence>
<keyword evidence="1" id="KW-1133">Transmembrane helix</keyword>
<gene>
    <name evidence="2" type="ORF">O3M35_007365</name>
</gene>
<name>A0AAW1D967_9HEMI</name>
<dbReference type="EMBL" id="JAPXFL010000004">
    <property type="protein sequence ID" value="KAK9507529.1"/>
    <property type="molecule type" value="Genomic_DNA"/>
</dbReference>
<feature type="transmembrane region" description="Helical" evidence="1">
    <location>
        <begin position="134"/>
        <end position="153"/>
    </location>
</feature>
<protein>
    <submittedName>
        <fullName evidence="2">Uncharacterized protein</fullName>
    </submittedName>
</protein>
<feature type="transmembrane region" description="Helical" evidence="1">
    <location>
        <begin position="187"/>
        <end position="210"/>
    </location>
</feature>
<dbReference type="Proteomes" id="UP001461498">
    <property type="component" value="Unassembled WGS sequence"/>
</dbReference>
<comment type="caution">
    <text evidence="2">The sequence shown here is derived from an EMBL/GenBank/DDBJ whole genome shotgun (WGS) entry which is preliminary data.</text>
</comment>
<keyword evidence="3" id="KW-1185">Reference proteome</keyword>
<proteinExistence type="predicted"/>
<accession>A0AAW1D967</accession>
<organism evidence="2 3">
    <name type="scientific">Rhynocoris fuscipes</name>
    <dbReference type="NCBI Taxonomy" id="488301"/>
    <lineage>
        <taxon>Eukaryota</taxon>
        <taxon>Metazoa</taxon>
        <taxon>Ecdysozoa</taxon>
        <taxon>Arthropoda</taxon>
        <taxon>Hexapoda</taxon>
        <taxon>Insecta</taxon>
        <taxon>Pterygota</taxon>
        <taxon>Neoptera</taxon>
        <taxon>Paraneoptera</taxon>
        <taxon>Hemiptera</taxon>
        <taxon>Heteroptera</taxon>
        <taxon>Panheteroptera</taxon>
        <taxon>Cimicomorpha</taxon>
        <taxon>Reduviidae</taxon>
        <taxon>Harpactorinae</taxon>
        <taxon>Harpactorini</taxon>
        <taxon>Rhynocoris</taxon>
    </lineage>
</organism>
<dbReference type="AlphaFoldDB" id="A0AAW1D967"/>
<keyword evidence="1" id="KW-0472">Membrane</keyword>